<dbReference type="Gene3D" id="3.40.50.720">
    <property type="entry name" value="NAD(P)-binding Rossmann-like Domain"/>
    <property type="match status" value="2"/>
</dbReference>
<dbReference type="RefSeq" id="WP_062131942.1">
    <property type="nucleotide sequence ID" value="NZ_LRBG01000036.1"/>
</dbReference>
<feature type="domain" description="D-isomer specific 2-hydroxyacid dehydrogenase catalytic" evidence="4">
    <location>
        <begin position="4"/>
        <end position="317"/>
    </location>
</feature>
<dbReference type="SUPFAM" id="SSF51735">
    <property type="entry name" value="NAD(P)-binding Rossmann-fold domains"/>
    <property type="match status" value="1"/>
</dbReference>
<dbReference type="PROSITE" id="PS00671">
    <property type="entry name" value="D_2_HYDROXYACID_DH_3"/>
    <property type="match status" value="1"/>
</dbReference>
<dbReference type="STRING" id="1399968.CI15_23615"/>
<evidence type="ECO:0000256" key="3">
    <source>
        <dbReference type="RuleBase" id="RU003719"/>
    </source>
</evidence>
<comment type="caution">
    <text evidence="6">The sequence shown here is derived from an EMBL/GenBank/DDBJ whole genome shotgun (WGS) entry which is preliminary data.</text>
</comment>
<evidence type="ECO:0000259" key="5">
    <source>
        <dbReference type="Pfam" id="PF02826"/>
    </source>
</evidence>
<dbReference type="Proteomes" id="UP000075613">
    <property type="component" value="Unassembled WGS sequence"/>
</dbReference>
<organism evidence="6 7">
    <name type="scientific">Paraburkholderia monticola</name>
    <dbReference type="NCBI Taxonomy" id="1399968"/>
    <lineage>
        <taxon>Bacteria</taxon>
        <taxon>Pseudomonadati</taxon>
        <taxon>Pseudomonadota</taxon>
        <taxon>Betaproteobacteria</taxon>
        <taxon>Burkholderiales</taxon>
        <taxon>Burkholderiaceae</taxon>
        <taxon>Paraburkholderia</taxon>
    </lineage>
</organism>
<dbReference type="InterPro" id="IPR006139">
    <property type="entry name" value="D-isomer_2_OHA_DH_cat_dom"/>
</dbReference>
<evidence type="ECO:0000259" key="4">
    <source>
        <dbReference type="Pfam" id="PF00389"/>
    </source>
</evidence>
<gene>
    <name evidence="6" type="ORF">CI15_23615</name>
</gene>
<dbReference type="InterPro" id="IPR036291">
    <property type="entry name" value="NAD(P)-bd_dom_sf"/>
</dbReference>
<name>A0A149PHC9_9BURK</name>
<dbReference type="Pfam" id="PF02826">
    <property type="entry name" value="2-Hacid_dh_C"/>
    <property type="match status" value="1"/>
</dbReference>
<dbReference type="PANTHER" id="PTHR10996:SF283">
    <property type="entry name" value="GLYOXYLATE_HYDROXYPYRUVATE REDUCTASE B"/>
    <property type="match status" value="1"/>
</dbReference>
<evidence type="ECO:0000313" key="7">
    <source>
        <dbReference type="Proteomes" id="UP000075613"/>
    </source>
</evidence>
<comment type="similarity">
    <text evidence="1 3">Belongs to the D-isomer specific 2-hydroxyacid dehydrogenase family.</text>
</comment>
<dbReference type="EMBL" id="LRBG01000036">
    <property type="protein sequence ID" value="KXU84453.1"/>
    <property type="molecule type" value="Genomic_DNA"/>
</dbReference>
<dbReference type="SUPFAM" id="SSF52283">
    <property type="entry name" value="Formate/glycerate dehydrogenase catalytic domain-like"/>
    <property type="match status" value="1"/>
</dbReference>
<dbReference type="InterPro" id="IPR050223">
    <property type="entry name" value="D-isomer_2-hydroxyacid_DH"/>
</dbReference>
<keyword evidence="2 3" id="KW-0560">Oxidoreductase</keyword>
<dbReference type="InterPro" id="IPR029753">
    <property type="entry name" value="D-isomer_DH_CS"/>
</dbReference>
<dbReference type="CDD" id="cd05301">
    <property type="entry name" value="GDH"/>
    <property type="match status" value="1"/>
</dbReference>
<dbReference type="PANTHER" id="PTHR10996">
    <property type="entry name" value="2-HYDROXYACID DEHYDROGENASE-RELATED"/>
    <property type="match status" value="1"/>
</dbReference>
<dbReference type="InterPro" id="IPR006140">
    <property type="entry name" value="D-isomer_DH_NAD-bd"/>
</dbReference>
<dbReference type="FunFam" id="3.40.50.720:FF:000462">
    <property type="entry name" value="Glyoxylate reductase (NADP+)"/>
    <property type="match status" value="1"/>
</dbReference>
<dbReference type="OrthoDB" id="9805416at2"/>
<feature type="domain" description="D-isomer specific 2-hydroxyacid dehydrogenase NAD-binding" evidence="5">
    <location>
        <begin position="106"/>
        <end position="285"/>
    </location>
</feature>
<evidence type="ECO:0000256" key="1">
    <source>
        <dbReference type="ARBA" id="ARBA00005854"/>
    </source>
</evidence>
<dbReference type="Pfam" id="PF00389">
    <property type="entry name" value="2-Hacid_dh"/>
    <property type="match status" value="1"/>
</dbReference>
<dbReference type="GO" id="GO:0030267">
    <property type="term" value="F:glyoxylate reductase (NADPH) activity"/>
    <property type="evidence" value="ECO:0007669"/>
    <property type="project" value="TreeGrafter"/>
</dbReference>
<protein>
    <submittedName>
        <fullName evidence="6">D-glycerate dehydrogenase</fullName>
    </submittedName>
</protein>
<dbReference type="GO" id="GO:0016618">
    <property type="term" value="F:hydroxypyruvate reductase [NAD(P)H] activity"/>
    <property type="evidence" value="ECO:0007669"/>
    <property type="project" value="TreeGrafter"/>
</dbReference>
<dbReference type="GO" id="GO:0051287">
    <property type="term" value="F:NAD binding"/>
    <property type="evidence" value="ECO:0007669"/>
    <property type="project" value="InterPro"/>
</dbReference>
<dbReference type="GO" id="GO:0005829">
    <property type="term" value="C:cytosol"/>
    <property type="evidence" value="ECO:0007669"/>
    <property type="project" value="TreeGrafter"/>
</dbReference>
<keyword evidence="7" id="KW-1185">Reference proteome</keyword>
<reference evidence="6 7" key="1">
    <citation type="journal article" date="2015" name="Int. J. Syst. Evol. Microbiol.">
        <title>Burkholderia monticola sp. nov., isolated from mountain soil.</title>
        <authorList>
            <person name="Baek I."/>
            <person name="Seo B."/>
            <person name="Lee I."/>
            <person name="Yi H."/>
            <person name="Chun J."/>
        </authorList>
    </citation>
    <scope>NUCLEOTIDE SEQUENCE [LARGE SCALE GENOMIC DNA]</scope>
    <source>
        <strain evidence="6 7">JC2948</strain>
    </source>
</reference>
<evidence type="ECO:0000313" key="6">
    <source>
        <dbReference type="EMBL" id="KXU84453.1"/>
    </source>
</evidence>
<accession>A0A149PHC9</accession>
<dbReference type="AlphaFoldDB" id="A0A149PHC9"/>
<evidence type="ECO:0000256" key="2">
    <source>
        <dbReference type="ARBA" id="ARBA00023002"/>
    </source>
</evidence>
<sequence length="332" mass="35735">MKHVVAYRSLSPAVLRLLLEYCSVEQVDVSSGDLAPFKRALRTAHGMIGNNLKITPEILDAAPLLQVASTISAGFDAFDVPELTRRGIVLTNTPEEVTETTADLVFSLILASARRIAELADWTRRGQWTRTIGEAQFGVDVHHKTLGIVGLGRIGSAVAKRAALGFGMNVIYSNRSRNPEAETRYGAQWRPLAELLATADFVCVLVPLSPATERLIGSAELAAMKPSAILINCARGQVVDEAALIAHLREGRILGAGLDVFEREPVSPDSPLLQLPNVVAVPHIGSATQQTRENMAMRAVRNLIDAFDARLSSTCVNPEALHARSPAQQIAG</sequence>
<proteinExistence type="inferred from homology"/>